<keyword evidence="4" id="KW-1185">Reference proteome</keyword>
<dbReference type="PROSITE" id="PS50164">
    <property type="entry name" value="GIY_YIG"/>
    <property type="match status" value="1"/>
</dbReference>
<dbReference type="PANTHER" id="PTHR34477:SF5">
    <property type="entry name" value="BSL5627 PROTEIN"/>
    <property type="match status" value="1"/>
</dbReference>
<dbReference type="RefSeq" id="WP_041496275.1">
    <property type="nucleotide sequence ID" value="NZ_AP014548.1"/>
</dbReference>
<accession>W8VQL0</accession>
<dbReference type="PANTHER" id="PTHR34477">
    <property type="entry name" value="UPF0213 PROTEIN YHBQ"/>
    <property type="match status" value="1"/>
</dbReference>
<evidence type="ECO:0000313" key="4">
    <source>
        <dbReference type="Proteomes" id="UP000031760"/>
    </source>
</evidence>
<comment type="similarity">
    <text evidence="1">Belongs to the UPF0213 family.</text>
</comment>
<dbReference type="KEGG" id="nmf:NMS_1715"/>
<proteinExistence type="inferred from homology"/>
<evidence type="ECO:0000256" key="1">
    <source>
        <dbReference type="ARBA" id="ARBA00007435"/>
    </source>
</evidence>
<evidence type="ECO:0000259" key="2">
    <source>
        <dbReference type="PROSITE" id="PS50164"/>
    </source>
</evidence>
<gene>
    <name evidence="3" type="ORF">NMS_1715</name>
</gene>
<reference evidence="3 4" key="1">
    <citation type="journal article" date="2014" name="Proc. Natl. Acad. Sci. U.S.A.">
        <title>Functional characterization of flavobacteria rhodopsins reveals a unique class of light-driven chloride pump in bacteria.</title>
        <authorList>
            <person name="Yoshizawa S."/>
            <person name="Kumagai Y."/>
            <person name="Kim H."/>
            <person name="Ogura Y."/>
            <person name="Hayashi T."/>
            <person name="Iwasaki W."/>
            <person name="DeLong E.F."/>
            <person name="Kogure K."/>
        </authorList>
    </citation>
    <scope>NUCLEOTIDE SEQUENCE [LARGE SCALE GENOMIC DNA]</scope>
    <source>
        <strain evidence="3 4">S1-08</strain>
    </source>
</reference>
<protein>
    <submittedName>
        <fullName evidence="3">Excinuclease ABC, C subunit-like</fullName>
    </submittedName>
</protein>
<dbReference type="InterPro" id="IPR035901">
    <property type="entry name" value="GIY-YIG_endonuc_sf"/>
</dbReference>
<dbReference type="Pfam" id="PF01541">
    <property type="entry name" value="GIY-YIG"/>
    <property type="match status" value="1"/>
</dbReference>
<name>W8VQL0_9FLAO</name>
<dbReference type="CDD" id="cd10448">
    <property type="entry name" value="GIY-YIG_unchar_3"/>
    <property type="match status" value="1"/>
</dbReference>
<sequence length="102" mass="12205">MPRRSFHNYTVYFLSNKKDGVLYIGVTGGIEGRLRRHRLGDGSTFTKKYQAHKLVYFEDFQYVNDAIAREKQLKNWHRQWKINLIEAENPEWNDLSPERETS</sequence>
<dbReference type="Gene3D" id="3.40.1440.10">
    <property type="entry name" value="GIY-YIG endonuclease"/>
    <property type="match status" value="1"/>
</dbReference>
<dbReference type="InterPro" id="IPR000305">
    <property type="entry name" value="GIY-YIG_endonuc"/>
</dbReference>
<dbReference type="SUPFAM" id="SSF82771">
    <property type="entry name" value="GIY-YIG endonuclease"/>
    <property type="match status" value="1"/>
</dbReference>
<evidence type="ECO:0000313" key="3">
    <source>
        <dbReference type="EMBL" id="BAO55724.1"/>
    </source>
</evidence>
<dbReference type="SMART" id="SM00465">
    <property type="entry name" value="GIYc"/>
    <property type="match status" value="1"/>
</dbReference>
<dbReference type="HOGENOM" id="CLU_135650_3_1_10"/>
<feature type="domain" description="GIY-YIG" evidence="2">
    <location>
        <begin position="7"/>
        <end position="84"/>
    </location>
</feature>
<dbReference type="InterPro" id="IPR050190">
    <property type="entry name" value="UPF0213_domain"/>
</dbReference>
<dbReference type="Proteomes" id="UP000031760">
    <property type="component" value="Chromosome"/>
</dbReference>
<dbReference type="STRING" id="1454201.NMS_1715"/>
<dbReference type="EMBL" id="AP014548">
    <property type="protein sequence ID" value="BAO55724.1"/>
    <property type="molecule type" value="Genomic_DNA"/>
</dbReference>
<dbReference type="OrthoDB" id="9807770at2"/>
<dbReference type="AlphaFoldDB" id="W8VQL0"/>
<organism evidence="3 4">
    <name type="scientific">Nonlabens marinus S1-08</name>
    <dbReference type="NCBI Taxonomy" id="1454201"/>
    <lineage>
        <taxon>Bacteria</taxon>
        <taxon>Pseudomonadati</taxon>
        <taxon>Bacteroidota</taxon>
        <taxon>Flavobacteriia</taxon>
        <taxon>Flavobacteriales</taxon>
        <taxon>Flavobacteriaceae</taxon>
        <taxon>Nonlabens</taxon>
    </lineage>
</organism>